<gene>
    <name evidence="1" type="ORF">SAMN04489757_1205</name>
</gene>
<keyword evidence="2" id="KW-1185">Reference proteome</keyword>
<evidence type="ECO:0000313" key="1">
    <source>
        <dbReference type="EMBL" id="SFO35963.1"/>
    </source>
</evidence>
<proteinExistence type="predicted"/>
<evidence type="ECO:0008006" key="3">
    <source>
        <dbReference type="Google" id="ProtNLM"/>
    </source>
</evidence>
<dbReference type="RefSeq" id="WP_091687107.1">
    <property type="nucleotide sequence ID" value="NZ_BAABFM010000028.1"/>
</dbReference>
<organism evidence="1 2">
    <name type="scientific">Anaerocolumna aminovalerica</name>
    <dbReference type="NCBI Taxonomy" id="1527"/>
    <lineage>
        <taxon>Bacteria</taxon>
        <taxon>Bacillati</taxon>
        <taxon>Bacillota</taxon>
        <taxon>Clostridia</taxon>
        <taxon>Lachnospirales</taxon>
        <taxon>Lachnospiraceae</taxon>
        <taxon>Anaerocolumna</taxon>
    </lineage>
</organism>
<sequence>MISKDILSSKFVDDYINECPHCNKGIQAEILYQYSEDFDGTTYVDVMGKCPICKRIFWGKYNYEHLFDPLGFPQFIEPATYYPQKQTETAFSKEISTISKEFVKQYHQAETVEQLGISDVCGLAYRRAFEHLVKDFAVVLNPDKQDEILSDTKLSNVIANRLPEKYGIEEIKEIANRAWWLGNDYAHYTKHYVDKDISDLKECIDITQNYMTLYLKYNHQVSTIEKKPNR</sequence>
<dbReference type="Proteomes" id="UP000198806">
    <property type="component" value="Unassembled WGS sequence"/>
</dbReference>
<dbReference type="STRING" id="1527.SAMN04489757_1205"/>
<accession>A0A1I5GJ66</accession>
<dbReference type="EMBL" id="FOWD01000020">
    <property type="protein sequence ID" value="SFO35963.1"/>
    <property type="molecule type" value="Genomic_DNA"/>
</dbReference>
<evidence type="ECO:0000313" key="2">
    <source>
        <dbReference type="Proteomes" id="UP000198806"/>
    </source>
</evidence>
<dbReference type="OrthoDB" id="1092260at2"/>
<name>A0A1I5GJ66_9FIRM</name>
<reference evidence="1 2" key="1">
    <citation type="submission" date="2016-10" db="EMBL/GenBank/DDBJ databases">
        <authorList>
            <person name="de Groot N.N."/>
        </authorList>
    </citation>
    <scope>NUCLEOTIDE SEQUENCE [LARGE SCALE GENOMIC DNA]</scope>
    <source>
        <strain evidence="1 2">DSM 1283</strain>
    </source>
</reference>
<protein>
    <recommendedName>
        <fullName evidence="3">DUF4145 domain-containing protein</fullName>
    </recommendedName>
</protein>
<dbReference type="AlphaFoldDB" id="A0A1I5GJ66"/>